<organism evidence="2">
    <name type="scientific">uncultured marine group II/III euryarchaeote KM3_178_D06</name>
    <dbReference type="NCBI Taxonomy" id="1457940"/>
    <lineage>
        <taxon>Archaea</taxon>
        <taxon>Methanobacteriati</taxon>
        <taxon>Methanobacteriota</taxon>
        <taxon>environmental samples</taxon>
    </lineage>
</organism>
<keyword evidence="1" id="KW-0812">Transmembrane</keyword>
<accession>A0A075GLW4</accession>
<feature type="transmembrane region" description="Helical" evidence="1">
    <location>
        <begin position="23"/>
        <end position="44"/>
    </location>
</feature>
<keyword evidence="1" id="KW-0472">Membrane</keyword>
<reference evidence="2" key="1">
    <citation type="journal article" date="2014" name="Genome Biol. Evol.">
        <title>Pangenome evidence for extensive interdomain horizontal transfer affecting lineage core and shell genes in uncultured planktonic thaumarchaeota and euryarchaeota.</title>
        <authorList>
            <person name="Deschamps P."/>
            <person name="Zivanovic Y."/>
            <person name="Moreira D."/>
            <person name="Rodriguez-Valera F."/>
            <person name="Lopez-Garcia P."/>
        </authorList>
    </citation>
    <scope>NUCLEOTIDE SEQUENCE</scope>
</reference>
<protein>
    <submittedName>
        <fullName evidence="2">Uncharacterized protein</fullName>
    </submittedName>
</protein>
<feature type="transmembrane region" description="Helical" evidence="1">
    <location>
        <begin position="92"/>
        <end position="111"/>
    </location>
</feature>
<proteinExistence type="predicted"/>
<evidence type="ECO:0000313" key="2">
    <source>
        <dbReference type="EMBL" id="AIF05011.1"/>
    </source>
</evidence>
<dbReference type="EMBL" id="KF900725">
    <property type="protein sequence ID" value="AIF05011.1"/>
    <property type="molecule type" value="Genomic_DNA"/>
</dbReference>
<evidence type="ECO:0000256" key="1">
    <source>
        <dbReference type="SAM" id="Phobius"/>
    </source>
</evidence>
<name>A0A075GLW4_9EURY</name>
<dbReference type="AlphaFoldDB" id="A0A075GLW4"/>
<keyword evidence="1" id="KW-1133">Transmembrane helix</keyword>
<sequence length="137" mass="16173">MVENLQSSSDTEMNSDFQQNYRLWRIVATLRWFALVVGPIAIFVDDYLQPWIEQSGLPNFVTMEDLTRWFLLDILPLDLWIDFELFLRLYHLLNKVACVLLLVFIPWAFVLKRKTKGSARELAHHEARMTSEAERSV</sequence>